<gene>
    <name evidence="1" type="ORF">KNV97_01130</name>
</gene>
<dbReference type="KEGG" id="vos:KNV97_01130"/>
<keyword evidence="2" id="KW-1185">Reference proteome</keyword>
<reference evidence="1" key="1">
    <citation type="submission" date="2021-06" db="EMBL/GenBank/DDBJ databases">
        <title>Vibrio nov. sp., novel gut bacterium isolated from Yellow Sea oyster.</title>
        <authorList>
            <person name="Muhammad N."/>
            <person name="Nguyen T.H."/>
            <person name="Lee Y.-J."/>
            <person name="Ko J."/>
            <person name="Kim S.-G."/>
        </authorList>
    </citation>
    <scope>NUCLEOTIDE SEQUENCE</scope>
    <source>
        <strain evidence="1">OG9-811</strain>
    </source>
</reference>
<dbReference type="AlphaFoldDB" id="A0A975YLZ3"/>
<protein>
    <submittedName>
        <fullName evidence="1">STAS/SEC14 domain-containing protein</fullName>
    </submittedName>
</protein>
<name>A0A975YLZ3_9VIBR</name>
<sequence length="125" mass="14349">MNVQRHGISIGLDRVDDEFFVTIKAFGTLTHRDYQAMTPMLEAALIKVNEPKVRVLLDATELDGWELRAAWDDFKLGLNHGADFDKIALYGRPGWQEKAAKLAGWFMSGEVKFFEDYQQALDWLK</sequence>
<dbReference type="EMBL" id="CP076642">
    <property type="protein sequence ID" value="QXO16158.1"/>
    <property type="molecule type" value="Genomic_DNA"/>
</dbReference>
<dbReference type="RefSeq" id="WP_218561899.1">
    <property type="nucleotide sequence ID" value="NZ_CP076642.1"/>
</dbReference>
<proteinExistence type="predicted"/>
<organism evidence="1 2">
    <name type="scientific">Vibrio ostreae</name>
    <dbReference type="NCBI Taxonomy" id="2841925"/>
    <lineage>
        <taxon>Bacteria</taxon>
        <taxon>Pseudomonadati</taxon>
        <taxon>Pseudomonadota</taxon>
        <taxon>Gammaproteobacteria</taxon>
        <taxon>Vibrionales</taxon>
        <taxon>Vibrionaceae</taxon>
        <taxon>Vibrio</taxon>
    </lineage>
</organism>
<evidence type="ECO:0000313" key="1">
    <source>
        <dbReference type="EMBL" id="QXO16158.1"/>
    </source>
</evidence>
<accession>A0A975YLZ3</accession>
<dbReference type="Pfam" id="PF11964">
    <property type="entry name" value="SpoIIAA-like"/>
    <property type="match status" value="1"/>
</dbReference>
<evidence type="ECO:0000313" key="2">
    <source>
        <dbReference type="Proteomes" id="UP000694232"/>
    </source>
</evidence>
<dbReference type="Proteomes" id="UP000694232">
    <property type="component" value="Chromosome 2"/>
</dbReference>
<dbReference type="InterPro" id="IPR021866">
    <property type="entry name" value="SpoIIAA-like"/>
</dbReference>